<keyword evidence="3" id="KW-1185">Reference proteome</keyword>
<name>A0A5B7GAI2_PORTR</name>
<feature type="region of interest" description="Disordered" evidence="1">
    <location>
        <begin position="75"/>
        <end position="118"/>
    </location>
</feature>
<gene>
    <name evidence="2" type="ORF">E2C01_048055</name>
</gene>
<comment type="caution">
    <text evidence="2">The sequence shown here is derived from an EMBL/GenBank/DDBJ whole genome shotgun (WGS) entry which is preliminary data.</text>
</comment>
<evidence type="ECO:0000313" key="2">
    <source>
        <dbReference type="EMBL" id="MPC54148.1"/>
    </source>
</evidence>
<dbReference type="AlphaFoldDB" id="A0A5B7GAI2"/>
<proteinExistence type="predicted"/>
<organism evidence="2 3">
    <name type="scientific">Portunus trituberculatus</name>
    <name type="common">Swimming crab</name>
    <name type="synonym">Neptunus trituberculatus</name>
    <dbReference type="NCBI Taxonomy" id="210409"/>
    <lineage>
        <taxon>Eukaryota</taxon>
        <taxon>Metazoa</taxon>
        <taxon>Ecdysozoa</taxon>
        <taxon>Arthropoda</taxon>
        <taxon>Crustacea</taxon>
        <taxon>Multicrustacea</taxon>
        <taxon>Malacostraca</taxon>
        <taxon>Eumalacostraca</taxon>
        <taxon>Eucarida</taxon>
        <taxon>Decapoda</taxon>
        <taxon>Pleocyemata</taxon>
        <taxon>Brachyura</taxon>
        <taxon>Eubrachyura</taxon>
        <taxon>Portunoidea</taxon>
        <taxon>Portunidae</taxon>
        <taxon>Portuninae</taxon>
        <taxon>Portunus</taxon>
    </lineage>
</organism>
<reference evidence="2 3" key="1">
    <citation type="submission" date="2019-05" db="EMBL/GenBank/DDBJ databases">
        <title>Another draft genome of Portunus trituberculatus and its Hox gene families provides insights of decapod evolution.</title>
        <authorList>
            <person name="Jeong J.-H."/>
            <person name="Song I."/>
            <person name="Kim S."/>
            <person name="Choi T."/>
            <person name="Kim D."/>
            <person name="Ryu S."/>
            <person name="Kim W."/>
        </authorList>
    </citation>
    <scope>NUCLEOTIDE SEQUENCE [LARGE SCALE GENOMIC DNA]</scope>
    <source>
        <tissue evidence="2">Muscle</tissue>
    </source>
</reference>
<accession>A0A5B7GAI2</accession>
<dbReference type="EMBL" id="VSRR010012149">
    <property type="protein sequence ID" value="MPC54148.1"/>
    <property type="molecule type" value="Genomic_DNA"/>
</dbReference>
<evidence type="ECO:0000256" key="1">
    <source>
        <dbReference type="SAM" id="MobiDB-lite"/>
    </source>
</evidence>
<protein>
    <submittedName>
        <fullName evidence="2">Uncharacterized protein</fullName>
    </submittedName>
</protein>
<sequence length="118" mass="13340">MHPESEVRKAFEMVTLLRRVRHLLDNMSIMTLYKAQVRLIMKYSPLAWMNSAQSHLCLVDKVQWRPWTAAETVKAASTAPTYPPRRSYSMEHRDFHSAAQGPSAANISRSLGGGANAR</sequence>
<dbReference type="Proteomes" id="UP000324222">
    <property type="component" value="Unassembled WGS sequence"/>
</dbReference>
<evidence type="ECO:0000313" key="3">
    <source>
        <dbReference type="Proteomes" id="UP000324222"/>
    </source>
</evidence>